<reference evidence="2" key="1">
    <citation type="submission" date="2023-10" db="EMBL/GenBank/DDBJ databases">
        <title>Chromosome-level genome of the transformable northern wattle, Acacia crassicarpa.</title>
        <authorList>
            <person name="Massaro I."/>
            <person name="Sinha N.R."/>
            <person name="Poethig S."/>
            <person name="Leichty A.R."/>
        </authorList>
    </citation>
    <scope>NUCLEOTIDE SEQUENCE</scope>
    <source>
        <strain evidence="2">Acra3RX</strain>
        <tissue evidence="2">Leaf</tissue>
    </source>
</reference>
<dbReference type="PANTHER" id="PTHR34464">
    <property type="entry name" value="OS09G0376300 PROTEIN"/>
    <property type="match status" value="1"/>
</dbReference>
<dbReference type="AlphaFoldDB" id="A0AAE1J655"/>
<gene>
    <name evidence="2" type="ORF">QN277_028559</name>
</gene>
<feature type="region of interest" description="Disordered" evidence="1">
    <location>
        <begin position="21"/>
        <end position="46"/>
    </location>
</feature>
<protein>
    <submittedName>
        <fullName evidence="2">Uncharacterized protein</fullName>
    </submittedName>
</protein>
<dbReference type="EMBL" id="JAWXYG010000009">
    <property type="protein sequence ID" value="KAK4263087.1"/>
    <property type="molecule type" value="Genomic_DNA"/>
</dbReference>
<evidence type="ECO:0000313" key="3">
    <source>
        <dbReference type="Proteomes" id="UP001293593"/>
    </source>
</evidence>
<accession>A0AAE1J655</accession>
<keyword evidence="3" id="KW-1185">Reference proteome</keyword>
<proteinExistence type="predicted"/>
<name>A0AAE1J655_9FABA</name>
<feature type="compositionally biased region" description="Polar residues" evidence="1">
    <location>
        <begin position="22"/>
        <end position="32"/>
    </location>
</feature>
<comment type="caution">
    <text evidence="2">The sequence shown here is derived from an EMBL/GenBank/DDBJ whole genome shotgun (WGS) entry which is preliminary data.</text>
</comment>
<dbReference type="Proteomes" id="UP001293593">
    <property type="component" value="Unassembled WGS sequence"/>
</dbReference>
<organism evidence="2 3">
    <name type="scientific">Acacia crassicarpa</name>
    <name type="common">northern wattle</name>
    <dbReference type="NCBI Taxonomy" id="499986"/>
    <lineage>
        <taxon>Eukaryota</taxon>
        <taxon>Viridiplantae</taxon>
        <taxon>Streptophyta</taxon>
        <taxon>Embryophyta</taxon>
        <taxon>Tracheophyta</taxon>
        <taxon>Spermatophyta</taxon>
        <taxon>Magnoliopsida</taxon>
        <taxon>eudicotyledons</taxon>
        <taxon>Gunneridae</taxon>
        <taxon>Pentapetalae</taxon>
        <taxon>rosids</taxon>
        <taxon>fabids</taxon>
        <taxon>Fabales</taxon>
        <taxon>Fabaceae</taxon>
        <taxon>Caesalpinioideae</taxon>
        <taxon>mimosoid clade</taxon>
        <taxon>Acacieae</taxon>
        <taxon>Acacia</taxon>
    </lineage>
</organism>
<dbReference type="PANTHER" id="PTHR34464:SF3">
    <property type="entry name" value="OS09G0376300 PROTEIN"/>
    <property type="match status" value="1"/>
</dbReference>
<evidence type="ECO:0000313" key="2">
    <source>
        <dbReference type="EMBL" id="KAK4263087.1"/>
    </source>
</evidence>
<evidence type="ECO:0000256" key="1">
    <source>
        <dbReference type="SAM" id="MobiDB-lite"/>
    </source>
</evidence>
<sequence>MVISFSPFSCWLRGGKKEQSVSKRATVNSSSELGFDPKKRESKKLRKVKETKIVPSPRKVHRKWKNREGDGIDREFDIVVVPSDGGECFSGSDSDDSEYTVGWVESHGPSFNSVEGSDGGFAVLIPLYTNGGKLVENSNNEILSAFKKLPDEFSSGNKDYMAQWRDELKNFY</sequence>